<dbReference type="Proteomes" id="UP000829291">
    <property type="component" value="Chromosome 5"/>
</dbReference>
<dbReference type="InterPro" id="IPR024943">
    <property type="entry name" value="Enhancer_polycomb"/>
</dbReference>
<feature type="compositionally biased region" description="Polar residues" evidence="7">
    <location>
        <begin position="847"/>
        <end position="857"/>
    </location>
</feature>
<feature type="compositionally biased region" description="Low complexity" evidence="7">
    <location>
        <begin position="669"/>
        <end position="690"/>
    </location>
</feature>
<comment type="subcellular location">
    <subcellularLocation>
        <location evidence="1 6">Nucleus</location>
    </subcellularLocation>
</comment>
<evidence type="ECO:0000256" key="6">
    <source>
        <dbReference type="RuleBase" id="RU361124"/>
    </source>
</evidence>
<feature type="compositionally biased region" description="Gly residues" evidence="7">
    <location>
        <begin position="331"/>
        <end position="344"/>
    </location>
</feature>
<organism evidence="10">
    <name type="scientific">Neodiprion lecontei</name>
    <name type="common">Redheaded pine sawfly</name>
    <dbReference type="NCBI Taxonomy" id="441921"/>
    <lineage>
        <taxon>Eukaryota</taxon>
        <taxon>Metazoa</taxon>
        <taxon>Ecdysozoa</taxon>
        <taxon>Arthropoda</taxon>
        <taxon>Hexapoda</taxon>
        <taxon>Insecta</taxon>
        <taxon>Pterygota</taxon>
        <taxon>Neoptera</taxon>
        <taxon>Endopterygota</taxon>
        <taxon>Hymenoptera</taxon>
        <taxon>Tenthredinoidea</taxon>
        <taxon>Diprionidae</taxon>
        <taxon>Diprioninae</taxon>
        <taxon>Neodiprion</taxon>
    </lineage>
</organism>
<name>A0A6J0B7V2_NEOLC</name>
<accession>A0A6J0B7V2</accession>
<evidence type="ECO:0000256" key="2">
    <source>
        <dbReference type="ARBA" id="ARBA00008035"/>
    </source>
</evidence>
<feature type="region of interest" description="Disordered" evidence="7">
    <location>
        <begin position="894"/>
        <end position="929"/>
    </location>
</feature>
<evidence type="ECO:0000256" key="4">
    <source>
        <dbReference type="ARBA" id="ARBA00023163"/>
    </source>
</evidence>
<feature type="compositionally biased region" description="Gly residues" evidence="7">
    <location>
        <begin position="355"/>
        <end position="364"/>
    </location>
</feature>
<feature type="compositionally biased region" description="Basic and acidic residues" evidence="7">
    <location>
        <begin position="495"/>
        <end position="506"/>
    </location>
</feature>
<dbReference type="GO" id="GO:0005634">
    <property type="term" value="C:nucleus"/>
    <property type="evidence" value="ECO:0007669"/>
    <property type="project" value="UniProtKB-SubCell"/>
</dbReference>
<feature type="region of interest" description="Disordered" evidence="7">
    <location>
        <begin position="770"/>
        <end position="861"/>
    </location>
</feature>
<protein>
    <recommendedName>
        <fullName evidence="6">Enhancer of polycomb-like protein</fullName>
    </recommendedName>
</protein>
<dbReference type="Pfam" id="PF10513">
    <property type="entry name" value="EPL1"/>
    <property type="match status" value="1"/>
</dbReference>
<feature type="region of interest" description="Disordered" evidence="7">
    <location>
        <begin position="662"/>
        <end position="690"/>
    </location>
</feature>
<feature type="compositionally biased region" description="Basic residues" evidence="7">
    <location>
        <begin position="316"/>
        <end position="328"/>
    </location>
</feature>
<proteinExistence type="inferred from homology"/>
<feature type="compositionally biased region" description="Basic and acidic residues" evidence="7">
    <location>
        <begin position="625"/>
        <end position="636"/>
    </location>
</feature>
<reference evidence="10" key="1">
    <citation type="submission" date="2025-08" db="UniProtKB">
        <authorList>
            <consortium name="RefSeq"/>
        </authorList>
    </citation>
    <scope>IDENTIFICATION</scope>
    <source>
        <tissue evidence="10">Thorax and Abdomen</tissue>
    </source>
</reference>
<keyword evidence="9" id="KW-1185">Reference proteome</keyword>
<dbReference type="OrthoDB" id="435275at2759"/>
<evidence type="ECO:0000313" key="10">
    <source>
        <dbReference type="RefSeq" id="XP_015510272.2"/>
    </source>
</evidence>
<feature type="region of interest" description="Disordered" evidence="7">
    <location>
        <begin position="616"/>
        <end position="636"/>
    </location>
</feature>
<keyword evidence="3 6" id="KW-0805">Transcription regulation</keyword>
<evidence type="ECO:0000256" key="5">
    <source>
        <dbReference type="ARBA" id="ARBA00023242"/>
    </source>
</evidence>
<keyword evidence="5 6" id="KW-0539">Nucleus</keyword>
<dbReference type="GO" id="GO:0006357">
    <property type="term" value="P:regulation of transcription by RNA polymerase II"/>
    <property type="evidence" value="ECO:0007669"/>
    <property type="project" value="InterPro"/>
</dbReference>
<evidence type="ECO:0000256" key="1">
    <source>
        <dbReference type="ARBA" id="ARBA00004123"/>
    </source>
</evidence>
<feature type="domain" description="Enhancer of polycomb-like N-terminal" evidence="8">
    <location>
        <begin position="7"/>
        <end position="141"/>
    </location>
</feature>
<comment type="similarity">
    <text evidence="2 6">Belongs to the enhancer of polycomb family.</text>
</comment>
<evidence type="ECO:0000313" key="9">
    <source>
        <dbReference type="Proteomes" id="UP000829291"/>
    </source>
</evidence>
<gene>
    <name evidence="10" type="primary">LOC107217299</name>
</gene>
<dbReference type="GeneID" id="107217299"/>
<dbReference type="GO" id="GO:0035267">
    <property type="term" value="C:NuA4 histone acetyltransferase complex"/>
    <property type="evidence" value="ECO:0007669"/>
    <property type="project" value="InterPro"/>
</dbReference>
<sequence>MSKLSFRARALDASKPMPIYMAEELPDLPDYSAINRAVPQMPSGMEKEEECEHHLQRAICTGLIIPTPEVTDMADVEAYDKIYPADYKLPRQLIHMQPFAMEQDIPDYDMDSEDEKWVGAQSRKMDLTPLQFEEMMDRLEKSSGQTVVTLNEAKALLKEDDDLIIAVFDYWLNKRLKTQHPLLLTVRTEHRIGLAANNPYLAFRRRTEKMQTRKNRKNDETSYEKMIKLRRDLSRAVTLLELVKRREKTKREYLHLTIEVYEKRYQAQDFSGQVLAEVSALKASRPAFAPLFANQFGVHQNWANKVSGKEEVVPRKEKRQYKKRKHKADGRGTGGSVGSMGGADDGLLRNSSVAGRGGRSGVPGSGLDPLASSDDDGPHPCHSQLSLPSDRDEEDTIDEGQFAFRRNKNCTYLSPIPGGFGNWPWCERSEGGSADKRYRFAPTSISRPTHLCVGLARRRVGRGGRIILDRCTTNTDDVWSSLDFTIHEPEREFLDTTEPGKKDWLHFRPKTPPPSGDGTSSEESSDSESEGEMRRDVLPPFPFPPEATSICIDVETSSKAGTTTTTTPGVLGTVADEPPFTTEFNISDYFPLEFFSDFDVAVLGYGASAGCRSSATIGGGSGKGKQTDNSESDQRTDNQLIGCSRFLITPLIGNLMSHPSQQARSQCTSSNSSSSSSCSSNCSGSSSNNNSGGGTCHILVTGSSVVPTAAAASTTTAAPATATVTATTTVNVAATVQNRWTLSSGLVNAISQATTSSSGTVATESRANVQTNRHSRHHRQPSINHNSPAAAPILSKSLTSPTNNRSIGASSGITNFGNGHQNGPMTALSYHHNSNLNNLPNSTHHPVNNQTSGTINATSISSTTLPTTTTFLSHNKHQPQSILASGIAQSKLASISRQQQQQQQQQQQHAQNQAQQIPTPGEITLNSNR</sequence>
<feature type="compositionally biased region" description="Low complexity" evidence="7">
    <location>
        <begin position="831"/>
        <end position="846"/>
    </location>
</feature>
<evidence type="ECO:0000256" key="7">
    <source>
        <dbReference type="SAM" id="MobiDB-lite"/>
    </source>
</evidence>
<evidence type="ECO:0000259" key="8">
    <source>
        <dbReference type="Pfam" id="PF10513"/>
    </source>
</evidence>
<feature type="compositionally biased region" description="Low complexity" evidence="7">
    <location>
        <begin position="898"/>
        <end position="916"/>
    </location>
</feature>
<feature type="region of interest" description="Disordered" evidence="7">
    <location>
        <begin position="495"/>
        <end position="542"/>
    </location>
</feature>
<evidence type="ECO:0000256" key="3">
    <source>
        <dbReference type="ARBA" id="ARBA00023015"/>
    </source>
</evidence>
<keyword evidence="4 6" id="KW-0804">Transcription</keyword>
<dbReference type="KEGG" id="nlo:107217299"/>
<dbReference type="InParanoid" id="A0A6J0B7V2"/>
<dbReference type="PANTHER" id="PTHR14898">
    <property type="entry name" value="ENHANCER OF POLYCOMB"/>
    <property type="match status" value="1"/>
</dbReference>
<feature type="compositionally biased region" description="Polar residues" evidence="7">
    <location>
        <begin position="796"/>
        <end position="824"/>
    </location>
</feature>
<dbReference type="AlphaFoldDB" id="A0A6J0B7V2"/>
<dbReference type="InterPro" id="IPR019542">
    <property type="entry name" value="Enhancer_polycomb-like_N"/>
</dbReference>
<feature type="region of interest" description="Disordered" evidence="7">
    <location>
        <begin position="307"/>
        <end position="395"/>
    </location>
</feature>
<dbReference type="RefSeq" id="XP_015510272.2">
    <property type="nucleotide sequence ID" value="XM_015654786.2"/>
</dbReference>